<dbReference type="InterPro" id="IPR019052">
    <property type="entry name" value="DUF2383"/>
</dbReference>
<dbReference type="RefSeq" id="WP_311503309.1">
    <property type="nucleotide sequence ID" value="NZ_JAVRHK010000006.1"/>
</dbReference>
<protein>
    <submittedName>
        <fullName evidence="3">PA2169 family four-helix-bundle protein</fullName>
    </submittedName>
</protein>
<evidence type="ECO:0000313" key="4">
    <source>
        <dbReference type="Proteomes" id="UP001262582"/>
    </source>
</evidence>
<dbReference type="NCBIfam" id="TIGR02284">
    <property type="entry name" value="PA2169 family four-helix-bundle protein"/>
    <property type="match status" value="1"/>
</dbReference>
<dbReference type="Proteomes" id="UP001262582">
    <property type="component" value="Unassembled WGS sequence"/>
</dbReference>
<dbReference type="PIRSF" id="PIRSF029477">
    <property type="entry name" value="UCP029477"/>
    <property type="match status" value="1"/>
</dbReference>
<dbReference type="Pfam" id="PF09537">
    <property type="entry name" value="DUF2383"/>
    <property type="match status" value="1"/>
</dbReference>
<sequence length="165" mass="19324">MVENKESNVLAENLQELLDRNYDAQEGFKQAMEDTDNHDLKRFLFSKAVRRGEFIAELQKELNILGLESTREGTVEGTAHRAWIGFKTALAGKNDKDVLEECIRGEQIIHKQYTEQLQANVFPEKIEEILRRQMQEIQKTLDEIQTLEDLAQREWKTDTDLRARF</sequence>
<organism evidence="3 4">
    <name type="scientific">Autumnicola musiva</name>
    <dbReference type="NCBI Taxonomy" id="3075589"/>
    <lineage>
        <taxon>Bacteria</taxon>
        <taxon>Pseudomonadati</taxon>
        <taxon>Bacteroidota</taxon>
        <taxon>Flavobacteriia</taxon>
        <taxon>Flavobacteriales</taxon>
        <taxon>Flavobacteriaceae</taxon>
        <taxon>Autumnicola</taxon>
    </lineage>
</organism>
<evidence type="ECO:0000259" key="2">
    <source>
        <dbReference type="Pfam" id="PF09537"/>
    </source>
</evidence>
<keyword evidence="1" id="KW-0175">Coiled coil</keyword>
<proteinExistence type="predicted"/>
<dbReference type="InterPro" id="IPR012347">
    <property type="entry name" value="Ferritin-like"/>
</dbReference>
<feature type="domain" description="DUF2383" evidence="2">
    <location>
        <begin position="12"/>
        <end position="118"/>
    </location>
</feature>
<dbReference type="EMBL" id="JAVRHK010000006">
    <property type="protein sequence ID" value="MDT0676965.1"/>
    <property type="molecule type" value="Genomic_DNA"/>
</dbReference>
<comment type="caution">
    <text evidence="3">The sequence shown here is derived from an EMBL/GenBank/DDBJ whole genome shotgun (WGS) entry which is preliminary data.</text>
</comment>
<evidence type="ECO:0000256" key="1">
    <source>
        <dbReference type="SAM" id="Coils"/>
    </source>
</evidence>
<accession>A0ABU3D606</accession>
<dbReference type="Gene3D" id="1.20.1260.10">
    <property type="match status" value="1"/>
</dbReference>
<keyword evidence="4" id="KW-1185">Reference proteome</keyword>
<feature type="coiled-coil region" evidence="1">
    <location>
        <begin position="127"/>
        <end position="154"/>
    </location>
</feature>
<dbReference type="InterPro" id="IPR011971">
    <property type="entry name" value="CHP02284"/>
</dbReference>
<reference evidence="3 4" key="1">
    <citation type="submission" date="2023-09" db="EMBL/GenBank/DDBJ databases">
        <authorList>
            <person name="Rey-Velasco X."/>
        </authorList>
    </citation>
    <scope>NUCLEOTIDE SEQUENCE [LARGE SCALE GENOMIC DNA]</scope>
    <source>
        <strain evidence="3 4">F117</strain>
    </source>
</reference>
<dbReference type="InterPro" id="IPR016920">
    <property type="entry name" value="UCP029477"/>
</dbReference>
<evidence type="ECO:0000313" key="3">
    <source>
        <dbReference type="EMBL" id="MDT0676965.1"/>
    </source>
</evidence>
<name>A0ABU3D606_9FLAO</name>
<gene>
    <name evidence="3" type="ORF">RM539_10270</name>
</gene>